<comment type="caution">
    <text evidence="5">The sequence shown here is derived from an EMBL/GenBank/DDBJ whole genome shotgun (WGS) entry which is preliminary data.</text>
</comment>
<feature type="compositionally biased region" description="Polar residues" evidence="2">
    <location>
        <begin position="548"/>
        <end position="565"/>
    </location>
</feature>
<evidence type="ECO:0000313" key="5">
    <source>
        <dbReference type="EMBL" id="TIB80994.1"/>
    </source>
</evidence>
<dbReference type="AlphaFoldDB" id="A0A4T0MD49"/>
<evidence type="ECO:0000313" key="6">
    <source>
        <dbReference type="Proteomes" id="UP000310685"/>
    </source>
</evidence>
<dbReference type="Pfam" id="PF02194">
    <property type="entry name" value="PXA"/>
    <property type="match status" value="1"/>
</dbReference>
<dbReference type="InterPro" id="IPR013937">
    <property type="entry name" value="Sorting_nexin_C"/>
</dbReference>
<feature type="compositionally biased region" description="Basic and acidic residues" evidence="2">
    <location>
        <begin position="339"/>
        <end position="361"/>
    </location>
</feature>
<feature type="compositionally biased region" description="Basic and acidic residues" evidence="2">
    <location>
        <begin position="767"/>
        <end position="778"/>
    </location>
</feature>
<evidence type="ECO:0000256" key="3">
    <source>
        <dbReference type="SAM" id="Phobius"/>
    </source>
</evidence>
<proteinExistence type="inferred from homology"/>
<gene>
    <name evidence="5" type="ORF">E3Q22_01473</name>
</gene>
<feature type="compositionally biased region" description="Polar residues" evidence="2">
    <location>
        <begin position="824"/>
        <end position="835"/>
    </location>
</feature>
<feature type="compositionally biased region" description="Polar residues" evidence="2">
    <location>
        <begin position="743"/>
        <end position="764"/>
    </location>
</feature>
<dbReference type="PANTHER" id="PTHR22775:SF3">
    <property type="entry name" value="SORTING NEXIN-13"/>
    <property type="match status" value="1"/>
</dbReference>
<feature type="domain" description="PXA" evidence="4">
    <location>
        <begin position="110"/>
        <end position="273"/>
    </location>
</feature>
<dbReference type="EMBL" id="SPRC01000011">
    <property type="protein sequence ID" value="TIB80994.1"/>
    <property type="molecule type" value="Genomic_DNA"/>
</dbReference>
<feature type="compositionally biased region" description="Low complexity" evidence="2">
    <location>
        <begin position="842"/>
        <end position="853"/>
    </location>
</feature>
<accession>A0A4T0MD49</accession>
<dbReference type="Proteomes" id="UP000310685">
    <property type="component" value="Unassembled WGS sequence"/>
</dbReference>
<dbReference type="PROSITE" id="PS51207">
    <property type="entry name" value="PXA"/>
    <property type="match status" value="1"/>
</dbReference>
<organism evidence="5 6">
    <name type="scientific">Wallemia mellicola</name>
    <dbReference type="NCBI Taxonomy" id="1708541"/>
    <lineage>
        <taxon>Eukaryota</taxon>
        <taxon>Fungi</taxon>
        <taxon>Dikarya</taxon>
        <taxon>Basidiomycota</taxon>
        <taxon>Wallemiomycotina</taxon>
        <taxon>Wallemiomycetes</taxon>
        <taxon>Wallemiales</taxon>
        <taxon>Wallemiaceae</taxon>
        <taxon>Wallemia</taxon>
    </lineage>
</organism>
<feature type="region of interest" description="Disordered" evidence="2">
    <location>
        <begin position="548"/>
        <end position="567"/>
    </location>
</feature>
<dbReference type="InterPro" id="IPR019401">
    <property type="entry name" value="Znf_CHCC"/>
</dbReference>
<dbReference type="SUPFAM" id="SSF64268">
    <property type="entry name" value="PX domain"/>
    <property type="match status" value="1"/>
</dbReference>
<dbReference type="CDD" id="cd06093">
    <property type="entry name" value="PX_domain"/>
    <property type="match status" value="1"/>
</dbReference>
<dbReference type="GO" id="GO:0035091">
    <property type="term" value="F:phosphatidylinositol binding"/>
    <property type="evidence" value="ECO:0007669"/>
    <property type="project" value="InterPro"/>
</dbReference>
<evidence type="ECO:0000259" key="4">
    <source>
        <dbReference type="PROSITE" id="PS51207"/>
    </source>
</evidence>
<dbReference type="Pfam" id="PF00787">
    <property type="entry name" value="PX"/>
    <property type="match status" value="1"/>
</dbReference>
<evidence type="ECO:0000256" key="2">
    <source>
        <dbReference type="SAM" id="MobiDB-lite"/>
    </source>
</evidence>
<keyword evidence="3" id="KW-0812">Transmembrane</keyword>
<keyword evidence="3" id="KW-0472">Membrane</keyword>
<dbReference type="Pfam" id="PF08628">
    <property type="entry name" value="Nexin_C"/>
    <property type="match status" value="1"/>
</dbReference>
<feature type="region of interest" description="Disordered" evidence="2">
    <location>
        <begin position="1042"/>
        <end position="1076"/>
    </location>
</feature>
<feature type="region of interest" description="Disordered" evidence="2">
    <location>
        <begin position="733"/>
        <end position="854"/>
    </location>
</feature>
<comment type="similarity">
    <text evidence="1">Belongs to the sorting nexin family.</text>
</comment>
<evidence type="ECO:0000256" key="1">
    <source>
        <dbReference type="ARBA" id="ARBA00010883"/>
    </source>
</evidence>
<feature type="transmembrane region" description="Helical" evidence="3">
    <location>
        <begin position="24"/>
        <end position="51"/>
    </location>
</feature>
<feature type="region of interest" description="Disordered" evidence="2">
    <location>
        <begin position="284"/>
        <end position="429"/>
    </location>
</feature>
<protein>
    <recommendedName>
        <fullName evidence="4">PXA domain-containing protein</fullName>
    </recommendedName>
</protein>
<dbReference type="Pfam" id="PF10276">
    <property type="entry name" value="zf-CHCC"/>
    <property type="match status" value="1"/>
</dbReference>
<name>A0A4T0MD49_9BASI</name>
<keyword evidence="3" id="KW-1133">Transmembrane helix</keyword>
<dbReference type="Gene3D" id="3.30.1520.10">
    <property type="entry name" value="Phox-like domain"/>
    <property type="match status" value="1"/>
</dbReference>
<dbReference type="Gene3D" id="2.60.260.40">
    <property type="entry name" value="q5lls5 like domains"/>
    <property type="match status" value="1"/>
</dbReference>
<dbReference type="InterPro" id="IPR036871">
    <property type="entry name" value="PX_dom_sf"/>
</dbReference>
<reference evidence="5 6" key="1">
    <citation type="submission" date="2019-03" db="EMBL/GenBank/DDBJ databases">
        <title>Sequencing 25 genomes of Wallemia mellicola.</title>
        <authorList>
            <person name="Gostincar C."/>
        </authorList>
    </citation>
    <scope>NUCLEOTIDE SEQUENCE [LARGE SCALE GENOMIC DNA]</scope>
    <source>
        <strain evidence="5 6">EXF-6152</strain>
    </source>
</reference>
<sequence>MNDWSADAVIDQLLSTNNLPSRTALIAAIIAILLYLQWQAIIVVVLAGYLATSQHFSILVKTLLHDDNSIELIRSQSDEGVVESREAALKSLPGLLTRQKSSSGDKLNVLPELSEPLDSTLNLVIRDFVEWWYIPLALDPPDMAFPRECRRSLNHITSSICQRVVDGRSGTDIAIFLFCSTAQTLLRGLRTRRMPNGKLTDKIEPKESQDYHPLLRNTAAQILSLSSSHRDAENPALQSLLTEIVAGQIEAVVQILTPDWVNLTVIAFFEDEKKEQRVREEAERMRQKVEQVVNADTIPGEFKDDIETSDETKQNETNESNVKNEKNDSDIPQNDDNADEKPAVSDTTLMEKRPPHKETHHGQKPSIYIPPKKEPVPLEEGDLGETPSDKKPSVISPFNKQLHDSFGDIGVKDKSEEDTGDTPSLRDVLSHRNDSDVYDDFERFLEMRRREGLLRLLTQVTTFKEIVSITSPSEPIFRQDAIALLARAEEAVLPGDTLLLDSINATRMKIEVDASLNAFLPIEVEIYTNLESEYATFVNIKRDSVSNSSNTHSFDYSQSQSTARTSIEPRMSKEYEASYYQRQTKVDVTDLSANAQTGDFVNGKTLELMIAIEEEGLPGWMLFRRWNEFEKLDNALQKAFPMAGTASFPKAYLPTLKFKKSEDICALLGAYIKTLLIDPRYSESAIVTNFLKKEQTETTAKSSKLFNLTQPGKTFTEFAQAVSDIGVNKKRLSFPGPMKLGENRTTVAPSTQSKEQLGTISSEAINEVDKTPSEEVDYKNYTNLGQDEKEEEEKSSSYSENDAEEENEVPSIAVAETQEPIVESPSSEGATNEAATPNGAATPVTPTSPSKSSRIVSNINDEDLNLVLNSIFSILEEAYQLSGQQWSLRRGFFRVLERVIRTSYSSTVRLALQSIVEGVTEVKNVSQLLNSLRDALWPPPQREWVTAEQNTRTEEEKAETRELAKKLLVNNKPRALSGAMGDSATREAVILLHELFQDEEFCKEIATLLALDLLRGTMMFARQISQTSKRTLRCGYSTSVVPPRSAVNTSQERGNPVAELPGQAEDRATKWSPRQRSKEDAYVGARFEQKHLGLQPNPKAAIELIAQEPVRLVEGRVASCDGGGGPLGHPKIYIKLDKPGAHACGYW</sequence>
<dbReference type="InterPro" id="IPR003114">
    <property type="entry name" value="Phox_assoc"/>
</dbReference>
<dbReference type="PANTHER" id="PTHR22775">
    <property type="entry name" value="SORTING NEXIN"/>
    <property type="match status" value="1"/>
</dbReference>
<feature type="compositionally biased region" description="Basic and acidic residues" evidence="2">
    <location>
        <begin position="401"/>
        <end position="417"/>
    </location>
</feature>
<dbReference type="SMART" id="SM00313">
    <property type="entry name" value="PXA"/>
    <property type="match status" value="1"/>
</dbReference>
<feature type="compositionally biased region" description="Polar residues" evidence="2">
    <location>
        <begin position="1042"/>
        <end position="1053"/>
    </location>
</feature>
<feature type="compositionally biased region" description="Basic and acidic residues" evidence="2">
    <location>
        <begin position="301"/>
        <end position="329"/>
    </location>
</feature>
<dbReference type="InterPro" id="IPR001683">
    <property type="entry name" value="PX_dom"/>
</dbReference>